<dbReference type="Proteomes" id="UP000811609">
    <property type="component" value="Chromosome 10"/>
</dbReference>
<keyword evidence="8" id="KW-1185">Reference proteome</keyword>
<reference evidence="7" key="1">
    <citation type="submission" date="2020-12" db="EMBL/GenBank/DDBJ databases">
        <title>WGS assembly of Carya illinoinensis cv. Pawnee.</title>
        <authorList>
            <person name="Platts A."/>
            <person name="Shu S."/>
            <person name="Wright S."/>
            <person name="Barry K."/>
            <person name="Edger P."/>
            <person name="Pires J.C."/>
            <person name="Schmutz J."/>
        </authorList>
    </citation>
    <scope>NUCLEOTIDE SEQUENCE</scope>
    <source>
        <tissue evidence="7">Leaf</tissue>
    </source>
</reference>
<name>A0A8T1PEC7_CARIL</name>
<dbReference type="Pfam" id="PF00188">
    <property type="entry name" value="CAP"/>
    <property type="match status" value="1"/>
</dbReference>
<dbReference type="SMART" id="SM00614">
    <property type="entry name" value="ZnF_BED"/>
    <property type="match status" value="1"/>
</dbReference>
<gene>
    <name evidence="7" type="ORF">CIPAW_10G142300</name>
</gene>
<feature type="compositionally biased region" description="Polar residues" evidence="5">
    <location>
        <begin position="1"/>
        <end position="15"/>
    </location>
</feature>
<feature type="compositionally biased region" description="Pro residues" evidence="5">
    <location>
        <begin position="17"/>
        <end position="26"/>
    </location>
</feature>
<dbReference type="InterPro" id="IPR003656">
    <property type="entry name" value="Znf_BED"/>
</dbReference>
<evidence type="ECO:0000259" key="6">
    <source>
        <dbReference type="PROSITE" id="PS50808"/>
    </source>
</evidence>
<organism evidence="7 8">
    <name type="scientific">Carya illinoinensis</name>
    <name type="common">Pecan</name>
    <dbReference type="NCBI Taxonomy" id="32201"/>
    <lineage>
        <taxon>Eukaryota</taxon>
        <taxon>Viridiplantae</taxon>
        <taxon>Streptophyta</taxon>
        <taxon>Embryophyta</taxon>
        <taxon>Tracheophyta</taxon>
        <taxon>Spermatophyta</taxon>
        <taxon>Magnoliopsida</taxon>
        <taxon>eudicotyledons</taxon>
        <taxon>Gunneridae</taxon>
        <taxon>Pentapetalae</taxon>
        <taxon>rosids</taxon>
        <taxon>fabids</taxon>
        <taxon>Fagales</taxon>
        <taxon>Juglandaceae</taxon>
        <taxon>Carya</taxon>
    </lineage>
</organism>
<evidence type="ECO:0000256" key="4">
    <source>
        <dbReference type="PROSITE-ProRule" id="PRU00027"/>
    </source>
</evidence>
<evidence type="ECO:0000313" key="7">
    <source>
        <dbReference type="EMBL" id="KAG6640013.1"/>
    </source>
</evidence>
<dbReference type="InterPro" id="IPR014044">
    <property type="entry name" value="CAP_dom"/>
</dbReference>
<protein>
    <recommendedName>
        <fullName evidence="6">BED-type domain-containing protein</fullName>
    </recommendedName>
</protein>
<feature type="compositionally biased region" description="Polar residues" evidence="5">
    <location>
        <begin position="27"/>
        <end position="38"/>
    </location>
</feature>
<comment type="caution">
    <text evidence="7">The sequence shown here is derived from an EMBL/GenBank/DDBJ whole genome shotgun (WGS) entry which is preliminary data.</text>
</comment>
<evidence type="ECO:0000256" key="5">
    <source>
        <dbReference type="SAM" id="MobiDB-lite"/>
    </source>
</evidence>
<feature type="region of interest" description="Disordered" evidence="5">
    <location>
        <begin position="1"/>
        <end position="38"/>
    </location>
</feature>
<evidence type="ECO:0000313" key="8">
    <source>
        <dbReference type="Proteomes" id="UP000811609"/>
    </source>
</evidence>
<dbReference type="PROSITE" id="PS50808">
    <property type="entry name" value="ZF_BED"/>
    <property type="match status" value="1"/>
</dbReference>
<dbReference type="EMBL" id="CM031818">
    <property type="protein sequence ID" value="KAG6640013.1"/>
    <property type="molecule type" value="Genomic_DNA"/>
</dbReference>
<evidence type="ECO:0000256" key="2">
    <source>
        <dbReference type="ARBA" id="ARBA00022771"/>
    </source>
</evidence>
<evidence type="ECO:0000256" key="3">
    <source>
        <dbReference type="ARBA" id="ARBA00022833"/>
    </source>
</evidence>
<sequence length="103" mass="11552">MESSTNELQELTKSQDIPPPLPPPPSNVSNKSPVGGSQCSRVRTMVWDHFTKMLKGDTTKLGVACNYCDTSYVCNMKTNGTKSMKYHIKKQFKKCSFKKTDKS</sequence>
<evidence type="ECO:0000256" key="1">
    <source>
        <dbReference type="ARBA" id="ARBA00022723"/>
    </source>
</evidence>
<dbReference type="AlphaFoldDB" id="A0A8T1PEC7"/>
<accession>A0A8T1PEC7</accession>
<dbReference type="GO" id="GO:0003677">
    <property type="term" value="F:DNA binding"/>
    <property type="evidence" value="ECO:0007669"/>
    <property type="project" value="InterPro"/>
</dbReference>
<keyword evidence="2 4" id="KW-0863">Zinc-finger</keyword>
<keyword evidence="3" id="KW-0862">Zinc</keyword>
<feature type="domain" description="BED-type" evidence="6">
    <location>
        <begin position="41"/>
        <end position="103"/>
    </location>
</feature>
<keyword evidence="1" id="KW-0479">Metal-binding</keyword>
<dbReference type="GO" id="GO:0008270">
    <property type="term" value="F:zinc ion binding"/>
    <property type="evidence" value="ECO:0007669"/>
    <property type="project" value="UniProtKB-KW"/>
</dbReference>
<proteinExistence type="predicted"/>